<dbReference type="InterPro" id="IPR020846">
    <property type="entry name" value="MFS_dom"/>
</dbReference>
<dbReference type="GO" id="GO:0022857">
    <property type="term" value="F:transmembrane transporter activity"/>
    <property type="evidence" value="ECO:0007669"/>
    <property type="project" value="InterPro"/>
</dbReference>
<feature type="transmembrane region" description="Helical" evidence="7">
    <location>
        <begin position="257"/>
        <end position="276"/>
    </location>
</feature>
<feature type="transmembrane region" description="Helical" evidence="7">
    <location>
        <begin position="224"/>
        <end position="245"/>
    </location>
</feature>
<dbReference type="eggNOG" id="KOG2533">
    <property type="taxonomic scope" value="Eukaryota"/>
</dbReference>
<evidence type="ECO:0000256" key="5">
    <source>
        <dbReference type="ARBA" id="ARBA00023136"/>
    </source>
</evidence>
<protein>
    <submittedName>
        <fullName evidence="9">Putative phthalate transporter protein</fullName>
    </submittedName>
</protein>
<feature type="transmembrane region" description="Helical" evidence="7">
    <location>
        <begin position="427"/>
        <end position="446"/>
    </location>
</feature>
<evidence type="ECO:0000256" key="4">
    <source>
        <dbReference type="ARBA" id="ARBA00022989"/>
    </source>
</evidence>
<evidence type="ECO:0000256" key="6">
    <source>
        <dbReference type="SAM" id="MobiDB-lite"/>
    </source>
</evidence>
<evidence type="ECO:0000313" key="9">
    <source>
        <dbReference type="EMBL" id="EOO00091.1"/>
    </source>
</evidence>
<dbReference type="KEGG" id="tmn:UCRPA7_4498"/>
<keyword evidence="3 7" id="KW-0812">Transmembrane</keyword>
<sequence length="448" mass="50394">MSAASSVSEPVPGTKEVDTEAKTGTETPASKTGAGSTDEVDLRLGKSDGGVYAVGGSLASYEPIAKYEGKHRYDPKIEWTAAEEKRLIRRLDYKICAWVCLMFFALQLDRGNISQALSDNMLKDLGMTTNNYNYGQTIFYISFLCAELPSQMISKKLGPDVWIPIQMVSWSIVACCQSRLTGKSTFYLTRSLLGLIEGGFIPDVILYLSYFYKSKELPIRLSFFWGAYISTNIVSAFLAFGILHLRKATGWAGWRWLFALEGGLTAIIGILSWFYLPPSPTQTASWFRGKDGWFSEREEKIMVNRILRDDPGKGGMHNRQGLTLKLLWEAVSDYDLWPVYLLGLTWSIPAQPITAYLTLNLKALGFDTFETNLLTVPAWVLFLLQLIFWTWVSEKINNRFLIVLMCQFYMLPLVIALEVLPASASPWAWYALSALLVGYPYIHAILGE</sequence>
<feature type="region of interest" description="Disordered" evidence="6">
    <location>
        <begin position="1"/>
        <end position="40"/>
    </location>
</feature>
<dbReference type="GeneID" id="19324954"/>
<dbReference type="InterPro" id="IPR036259">
    <property type="entry name" value="MFS_trans_sf"/>
</dbReference>
<dbReference type="Proteomes" id="UP000014074">
    <property type="component" value="Unassembled WGS sequence"/>
</dbReference>
<reference evidence="10" key="1">
    <citation type="journal article" date="2013" name="Genome Announc.">
        <title>Draft genome sequence of the ascomycete Phaeoacremonium aleophilum strain UCR-PA7, a causal agent of the esca disease complex in grapevines.</title>
        <authorList>
            <person name="Blanco-Ulate B."/>
            <person name="Rolshausen P."/>
            <person name="Cantu D."/>
        </authorList>
    </citation>
    <scope>NUCLEOTIDE SEQUENCE [LARGE SCALE GENOMIC DNA]</scope>
    <source>
        <strain evidence="10">UCR-PA7</strain>
    </source>
</reference>
<keyword evidence="2" id="KW-0813">Transport</keyword>
<feature type="transmembrane region" description="Helical" evidence="7">
    <location>
        <begin position="192"/>
        <end position="212"/>
    </location>
</feature>
<dbReference type="InterPro" id="IPR011701">
    <property type="entry name" value="MFS"/>
</dbReference>
<accession>R8BL04</accession>
<dbReference type="PROSITE" id="PS50850">
    <property type="entry name" value="MFS"/>
    <property type="match status" value="1"/>
</dbReference>
<dbReference type="AlphaFoldDB" id="R8BL04"/>
<evidence type="ECO:0000256" key="7">
    <source>
        <dbReference type="SAM" id="Phobius"/>
    </source>
</evidence>
<evidence type="ECO:0000256" key="1">
    <source>
        <dbReference type="ARBA" id="ARBA00004141"/>
    </source>
</evidence>
<dbReference type="HOGENOM" id="CLU_001265_2_2_1"/>
<feature type="transmembrane region" description="Helical" evidence="7">
    <location>
        <begin position="371"/>
        <end position="392"/>
    </location>
</feature>
<dbReference type="SUPFAM" id="SSF103473">
    <property type="entry name" value="MFS general substrate transporter"/>
    <property type="match status" value="1"/>
</dbReference>
<dbReference type="RefSeq" id="XP_007915252.1">
    <property type="nucleotide sequence ID" value="XM_007917061.1"/>
</dbReference>
<dbReference type="EMBL" id="KB933118">
    <property type="protein sequence ID" value="EOO00091.1"/>
    <property type="molecule type" value="Genomic_DNA"/>
</dbReference>
<keyword evidence="5 7" id="KW-0472">Membrane</keyword>
<feature type="domain" description="Major facilitator superfamily (MFS) profile" evidence="8">
    <location>
        <begin position="95"/>
        <end position="448"/>
    </location>
</feature>
<evidence type="ECO:0000256" key="2">
    <source>
        <dbReference type="ARBA" id="ARBA00022448"/>
    </source>
</evidence>
<gene>
    <name evidence="9" type="ORF">UCRPA7_4498</name>
</gene>
<evidence type="ECO:0000259" key="8">
    <source>
        <dbReference type="PROSITE" id="PS50850"/>
    </source>
</evidence>
<keyword evidence="4 7" id="KW-1133">Transmembrane helix</keyword>
<comment type="subcellular location">
    <subcellularLocation>
        <location evidence="1">Membrane</location>
        <topology evidence="1">Multi-pass membrane protein</topology>
    </subcellularLocation>
</comment>
<dbReference type="GO" id="GO:0016020">
    <property type="term" value="C:membrane"/>
    <property type="evidence" value="ECO:0007669"/>
    <property type="project" value="UniProtKB-SubCell"/>
</dbReference>
<organism evidence="9 10">
    <name type="scientific">Phaeoacremonium minimum (strain UCR-PA7)</name>
    <name type="common">Esca disease fungus</name>
    <name type="synonym">Togninia minima</name>
    <dbReference type="NCBI Taxonomy" id="1286976"/>
    <lineage>
        <taxon>Eukaryota</taxon>
        <taxon>Fungi</taxon>
        <taxon>Dikarya</taxon>
        <taxon>Ascomycota</taxon>
        <taxon>Pezizomycotina</taxon>
        <taxon>Sordariomycetes</taxon>
        <taxon>Sordariomycetidae</taxon>
        <taxon>Togniniales</taxon>
        <taxon>Togniniaceae</taxon>
        <taxon>Phaeoacremonium</taxon>
    </lineage>
</organism>
<evidence type="ECO:0000256" key="3">
    <source>
        <dbReference type="ARBA" id="ARBA00022692"/>
    </source>
</evidence>
<feature type="transmembrane region" description="Helical" evidence="7">
    <location>
        <begin position="398"/>
        <end position="420"/>
    </location>
</feature>
<dbReference type="Pfam" id="PF07690">
    <property type="entry name" value="MFS_1"/>
    <property type="match status" value="1"/>
</dbReference>
<dbReference type="Gene3D" id="1.20.1250.20">
    <property type="entry name" value="MFS general substrate transporter like domains"/>
    <property type="match status" value="1"/>
</dbReference>
<dbReference type="PANTHER" id="PTHR43791:SF104">
    <property type="entry name" value="MAJOR FACILITATOR SUPERFAMILY (MFS) PROFILE DOMAIN-CONTAINING PROTEIN-RELATED"/>
    <property type="match status" value="1"/>
</dbReference>
<evidence type="ECO:0000313" key="10">
    <source>
        <dbReference type="Proteomes" id="UP000014074"/>
    </source>
</evidence>
<name>R8BL04_PHAM7</name>
<dbReference type="PANTHER" id="PTHR43791">
    <property type="entry name" value="PERMEASE-RELATED"/>
    <property type="match status" value="1"/>
</dbReference>
<dbReference type="FunFam" id="1.20.1250.20:FF:000106">
    <property type="entry name" value="MFS transporter, putative"/>
    <property type="match status" value="1"/>
</dbReference>
<proteinExistence type="predicted"/>
<keyword evidence="10" id="KW-1185">Reference proteome</keyword>
<feature type="compositionally biased region" description="Polar residues" evidence="6">
    <location>
        <begin position="24"/>
        <end position="35"/>
    </location>
</feature>
<dbReference type="OrthoDB" id="1935484at2759"/>